<dbReference type="OrthoDB" id="1718848at2759"/>
<proteinExistence type="predicted"/>
<accession>A0A8K0N3J1</accession>
<name>A0A8K0N3J1_COCNU</name>
<sequence length="69" mass="7143">MLAVFDRTVAKCPEGLRNMESGPGEKGVGGGASLLNHFSATREGAVTIRLGSSGAVAYTAEKQNPLLPR</sequence>
<comment type="caution">
    <text evidence="2">The sequence shown here is derived from an EMBL/GenBank/DDBJ whole genome shotgun (WGS) entry which is preliminary data.</text>
</comment>
<dbReference type="Proteomes" id="UP000797356">
    <property type="component" value="Chromosome 6"/>
</dbReference>
<evidence type="ECO:0000313" key="3">
    <source>
        <dbReference type="Proteomes" id="UP000797356"/>
    </source>
</evidence>
<evidence type="ECO:0000259" key="1">
    <source>
        <dbReference type="Pfam" id="PF12481"/>
    </source>
</evidence>
<keyword evidence="3" id="KW-1185">Reference proteome</keyword>
<reference evidence="2" key="1">
    <citation type="journal article" date="2017" name="Gigascience">
        <title>The genome draft of coconut (Cocos nucifera).</title>
        <authorList>
            <person name="Xiao Y."/>
            <person name="Xu P."/>
            <person name="Fan H."/>
            <person name="Baudouin L."/>
            <person name="Xia W."/>
            <person name="Bocs S."/>
            <person name="Xu J."/>
            <person name="Li Q."/>
            <person name="Guo A."/>
            <person name="Zhou L."/>
            <person name="Li J."/>
            <person name="Wu Y."/>
            <person name="Ma Z."/>
            <person name="Armero A."/>
            <person name="Issali A.E."/>
            <person name="Liu N."/>
            <person name="Peng M."/>
            <person name="Yang Y."/>
        </authorList>
    </citation>
    <scope>NUCLEOTIDE SEQUENCE</scope>
    <source>
        <tissue evidence="2">Spear leaf of Hainan Tall coconut</tissue>
    </source>
</reference>
<organism evidence="2 3">
    <name type="scientific">Cocos nucifera</name>
    <name type="common">Coconut palm</name>
    <dbReference type="NCBI Taxonomy" id="13894"/>
    <lineage>
        <taxon>Eukaryota</taxon>
        <taxon>Viridiplantae</taxon>
        <taxon>Streptophyta</taxon>
        <taxon>Embryophyta</taxon>
        <taxon>Tracheophyta</taxon>
        <taxon>Spermatophyta</taxon>
        <taxon>Magnoliopsida</taxon>
        <taxon>Liliopsida</taxon>
        <taxon>Arecaceae</taxon>
        <taxon>Arecoideae</taxon>
        <taxon>Cocoseae</taxon>
        <taxon>Attaleinae</taxon>
        <taxon>Cocos</taxon>
    </lineage>
</organism>
<dbReference type="AlphaFoldDB" id="A0A8K0N3J1"/>
<dbReference type="InterPro" id="IPR024286">
    <property type="entry name" value="DUF3700"/>
</dbReference>
<reference evidence="2" key="2">
    <citation type="submission" date="2019-07" db="EMBL/GenBank/DDBJ databases">
        <authorList>
            <person name="Yang Y."/>
            <person name="Bocs S."/>
            <person name="Baudouin L."/>
        </authorList>
    </citation>
    <scope>NUCLEOTIDE SEQUENCE</scope>
    <source>
        <tissue evidence="2">Spear leaf of Hainan Tall coconut</tissue>
    </source>
</reference>
<gene>
    <name evidence="2" type="ORF">COCNU_06G015350</name>
</gene>
<protein>
    <submittedName>
        <fullName evidence="2">Putative stem-specific protein TSJT1</fullName>
    </submittedName>
</protein>
<feature type="domain" description="DUF3700" evidence="1">
    <location>
        <begin position="2"/>
        <end position="69"/>
    </location>
</feature>
<dbReference type="Pfam" id="PF12481">
    <property type="entry name" value="DUF3700"/>
    <property type="match status" value="1"/>
</dbReference>
<evidence type="ECO:0000313" key="2">
    <source>
        <dbReference type="EMBL" id="KAG1347706.1"/>
    </source>
</evidence>
<dbReference type="EMBL" id="CM017877">
    <property type="protein sequence ID" value="KAG1347706.1"/>
    <property type="molecule type" value="Genomic_DNA"/>
</dbReference>